<evidence type="ECO:0000313" key="3">
    <source>
        <dbReference type="EMBL" id="SDT84346.1"/>
    </source>
</evidence>
<keyword evidence="2" id="KW-0812">Transmembrane</keyword>
<organism evidence="3 4">
    <name type="scientific">Nitrosomonas ureae</name>
    <dbReference type="NCBI Taxonomy" id="44577"/>
    <lineage>
        <taxon>Bacteria</taxon>
        <taxon>Pseudomonadati</taxon>
        <taxon>Pseudomonadota</taxon>
        <taxon>Betaproteobacteria</taxon>
        <taxon>Nitrosomonadales</taxon>
        <taxon>Nitrosomonadaceae</taxon>
        <taxon>Nitrosomonas</taxon>
    </lineage>
</organism>
<accession>A0A1H2DNH6</accession>
<feature type="transmembrane region" description="Helical" evidence="2">
    <location>
        <begin position="66"/>
        <end position="83"/>
    </location>
</feature>
<feature type="region of interest" description="Disordered" evidence="1">
    <location>
        <begin position="175"/>
        <end position="292"/>
    </location>
</feature>
<sequence length="480" mass="49707">MINLSNLGKSTSTAVIYFLILRLFLHKNAEWAVVYWFVQSYQMNTSEFVNQQKARMYPSFSFKQKSLAILVLVFAINCPAVFANRLSFSTATDFTTGRYGGTTSTDILYVSFTARYDKDRASFRVIVPYLSITGPGNVLGPGIGGIVDGGGPIIGGGFSGSSSGSGGVIVVCDEDTQNCSGENPGREENNSGSGGSSGNNGNSGNGSSGGDDDNNGSGGGGDDDDNSGSGSGDDDNSGSGGGDDNDNSGSGGDDDNSGSGSGGDDNGNSGSGGGDDNDNSGGGNEDDDSDNEINSARLSKTITSGLIGGIPLGGSSLNSTTQSGLGDIVAAFSYNLIDHARTGIVFDITTRLKIPTASAKQNMGSGQVDYAIQGDLYKTISKFTLSAAFGYRILGNPSGITFHNVLYGAAGLGYQLSPTVTMGTSYTMGQSPVRLEDSRDLMLYISQRVTNNFRLNAYGIRGFSDRSPDWGGGINLRYIF</sequence>
<feature type="compositionally biased region" description="Gly residues" evidence="1">
    <location>
        <begin position="259"/>
        <end position="274"/>
    </location>
</feature>
<keyword evidence="2" id="KW-0472">Membrane</keyword>
<feature type="compositionally biased region" description="Acidic residues" evidence="1">
    <location>
        <begin position="221"/>
        <end position="236"/>
    </location>
</feature>
<evidence type="ECO:0000256" key="1">
    <source>
        <dbReference type="SAM" id="MobiDB-lite"/>
    </source>
</evidence>
<dbReference type="EMBL" id="FNLN01000001">
    <property type="protein sequence ID" value="SDT84346.1"/>
    <property type="molecule type" value="Genomic_DNA"/>
</dbReference>
<dbReference type="AlphaFoldDB" id="A0A1H2DNH6"/>
<feature type="transmembrane region" description="Helical" evidence="2">
    <location>
        <begin position="15"/>
        <end position="38"/>
    </location>
</feature>
<dbReference type="Proteomes" id="UP000182882">
    <property type="component" value="Unassembled WGS sequence"/>
</dbReference>
<gene>
    <name evidence="3" type="ORF">SAMN05216406_101229</name>
</gene>
<proteinExistence type="predicted"/>
<keyword evidence="2" id="KW-1133">Transmembrane helix</keyword>
<feature type="compositionally biased region" description="Gly residues" evidence="1">
    <location>
        <begin position="192"/>
        <end position="209"/>
    </location>
</feature>
<protein>
    <submittedName>
        <fullName evidence="3">Uncharacterized protein</fullName>
    </submittedName>
</protein>
<name>A0A1H2DNH6_9PROT</name>
<keyword evidence="4" id="KW-1185">Reference proteome</keyword>
<evidence type="ECO:0000256" key="2">
    <source>
        <dbReference type="SAM" id="Phobius"/>
    </source>
</evidence>
<evidence type="ECO:0000313" key="4">
    <source>
        <dbReference type="Proteomes" id="UP000182882"/>
    </source>
</evidence>
<reference evidence="4" key="1">
    <citation type="submission" date="2016-10" db="EMBL/GenBank/DDBJ databases">
        <authorList>
            <person name="Varghese N."/>
            <person name="Submissions S."/>
        </authorList>
    </citation>
    <scope>NUCLEOTIDE SEQUENCE [LARGE SCALE GENOMIC DNA]</scope>
    <source>
        <strain evidence="4">Nm10</strain>
    </source>
</reference>